<keyword evidence="3" id="KW-0663">Pyridoxal phosphate</keyword>
<dbReference type="Proteomes" id="UP000233742">
    <property type="component" value="Chromosome"/>
</dbReference>
<dbReference type="InterPro" id="IPR011055">
    <property type="entry name" value="Dup_hybrid_motif"/>
</dbReference>
<dbReference type="InterPro" id="IPR002575">
    <property type="entry name" value="Aminoglycoside_PTrfase"/>
</dbReference>
<proteinExistence type="inferred from homology"/>
<evidence type="ECO:0000256" key="1">
    <source>
        <dbReference type="ARBA" id="ARBA00001933"/>
    </source>
</evidence>
<dbReference type="CDD" id="cd00610">
    <property type="entry name" value="OAT_like"/>
    <property type="match status" value="1"/>
</dbReference>
<keyword evidence="7" id="KW-1185">Reference proteome</keyword>
<dbReference type="Pfam" id="PF01636">
    <property type="entry name" value="APH"/>
    <property type="match status" value="1"/>
</dbReference>
<dbReference type="SUPFAM" id="SSF56112">
    <property type="entry name" value="Protein kinase-like (PK-like)"/>
    <property type="match status" value="1"/>
</dbReference>
<dbReference type="InterPro" id="IPR016047">
    <property type="entry name" value="M23ase_b-sheet_dom"/>
</dbReference>
<dbReference type="InterPro" id="IPR011009">
    <property type="entry name" value="Kinase-like_dom_sf"/>
</dbReference>
<name>A0A2K9EPP4_9RHOB</name>
<evidence type="ECO:0000313" key="7">
    <source>
        <dbReference type="Proteomes" id="UP000233742"/>
    </source>
</evidence>
<comment type="cofactor">
    <cofactor evidence="1">
        <name>pyridoxal 5'-phosphate</name>
        <dbReference type="ChEBI" id="CHEBI:597326"/>
    </cofactor>
</comment>
<comment type="similarity">
    <text evidence="2">Belongs to the class-III pyridoxal-phosphate-dependent aminotransferase family.</text>
</comment>
<dbReference type="RefSeq" id="WP_101462109.1">
    <property type="nucleotide sequence ID" value="NZ_CP025408.1"/>
</dbReference>
<evidence type="ECO:0000259" key="4">
    <source>
        <dbReference type="Pfam" id="PF01551"/>
    </source>
</evidence>
<dbReference type="InterPro" id="IPR015424">
    <property type="entry name" value="PyrdxlP-dep_Trfase"/>
</dbReference>
<dbReference type="EMBL" id="CP025408">
    <property type="protein sequence ID" value="AUH35457.1"/>
    <property type="molecule type" value="Genomic_DNA"/>
</dbReference>
<dbReference type="Gene3D" id="3.90.1150.10">
    <property type="entry name" value="Aspartate Aminotransferase, domain 1"/>
    <property type="match status" value="1"/>
</dbReference>
<dbReference type="SUPFAM" id="SSF53383">
    <property type="entry name" value="PLP-dependent transferases"/>
    <property type="match status" value="1"/>
</dbReference>
<evidence type="ECO:0000313" key="6">
    <source>
        <dbReference type="EMBL" id="AUH35457.1"/>
    </source>
</evidence>
<dbReference type="Gene3D" id="3.90.1200.10">
    <property type="match status" value="1"/>
</dbReference>
<dbReference type="Gene3D" id="2.70.70.10">
    <property type="entry name" value="Glucose Permease (Domain IIA)"/>
    <property type="match status" value="1"/>
</dbReference>
<organism evidence="6 7">
    <name type="scientific">Paracoccus tegillarcae</name>
    <dbReference type="NCBI Taxonomy" id="1529068"/>
    <lineage>
        <taxon>Bacteria</taxon>
        <taxon>Pseudomonadati</taxon>
        <taxon>Pseudomonadota</taxon>
        <taxon>Alphaproteobacteria</taxon>
        <taxon>Rhodobacterales</taxon>
        <taxon>Paracoccaceae</taxon>
        <taxon>Paracoccus</taxon>
    </lineage>
</organism>
<dbReference type="InterPro" id="IPR015422">
    <property type="entry name" value="PyrdxlP-dep_Trfase_small"/>
</dbReference>
<dbReference type="GO" id="GO:0008483">
    <property type="term" value="F:transaminase activity"/>
    <property type="evidence" value="ECO:0007669"/>
    <property type="project" value="InterPro"/>
</dbReference>
<dbReference type="InterPro" id="IPR049704">
    <property type="entry name" value="Aminotrans_3_PPA_site"/>
</dbReference>
<dbReference type="NCBIfam" id="NF004799">
    <property type="entry name" value="PRK06148.1"/>
    <property type="match status" value="1"/>
</dbReference>
<dbReference type="InterPro" id="IPR005814">
    <property type="entry name" value="Aminotrans_3"/>
</dbReference>
<protein>
    <submittedName>
        <fullName evidence="6">Peptidase M23</fullName>
    </submittedName>
</protein>
<dbReference type="PANTHER" id="PTHR45688">
    <property type="match status" value="1"/>
</dbReference>
<dbReference type="CDD" id="cd12797">
    <property type="entry name" value="M23_peptidase"/>
    <property type="match status" value="1"/>
</dbReference>
<sequence length="1002" mass="108313">MQDWAGLLRDNCGIEAALTRLNGEYDLNFRAETTEGAAFILKVMHAGCDPALIDMQIAALNHVAQQAPDLPMPRVIAARDGAQVVMATDADGQQRLVWLQTVLPGCCYADFSPHSPALIHDLGAQAGRLAAALAGFEHPVLARDFKWDLMKAHWVGAKLSVIDDGARRELLERIVEDFTALRPDLAALPLQASHNDLNDYNILVGLQDNRPLVSGLIDLGDMCATPRICDLATAAAYVVLDHPAPEHALAALVAGYHGQYPLSGSEVDLVWPLLRMRLALSVVNSTLMERDTPDDPYVTISQAPAWRFLEGNRIDPELLRCRLRTACGLPLNAAARRITDWLAQARGSFAPVIGTSLAQARMGALSVASSTIPRNPFDITPAEAATLGGDRFGPDEIWLGHYGEPRLIYTAAAFRAGPWKASSRRSVHLGVDIFAPAGQHIHAPMDAIVAVVENRTGPLDYGGMVILRHETPAGDAFHSLYGHLDFDSCAGLRPGERIDRRTAFARLGAVDCNGGWAPHLHFQLALSLAGMGADWPGVADPDDMGLWGTICPNPAALLNLPDDRVAHVATDKTHVRDVRARHFGGNLRLSYSDPVMLMRGWRHHLFDEWGRPYLDAYNNVPHVGHAHPRLQAVAADQLLRMNSNTRYLHPAQTGFAEKLLTKLPPELSVCWFVNSGSEANELALRLARAASGGKAMITPDHGYHGNTTGAIDLSAYKFNAPGGVGQPDWVELVDIPDDYRGAYLRGDPQAGEGYAAQVDAAIARLTGRGQRLAGFIAETYPSVGGQIIPPPGYLQGVYARIRAAGGVCIADEVQTGLGRLGSHYFAFEAQGVLPDIVVLGKPIGNGHPIGVVITTPAIARAFEKGPEFFSTFGGSTLSCRMGKTVLDIVDDEGLMQNAQAMGERLMQGLAGLAARHALIGDVRGQGLFIGVEMVTDRDLRHPATRQTSYVLNRMREERVLIGCEGPDNNILKIRPPLTIDAEDVDMLLDRLDLILSENGSQP</sequence>
<dbReference type="SUPFAM" id="SSF51261">
    <property type="entry name" value="Duplicated hybrid motif"/>
    <property type="match status" value="1"/>
</dbReference>
<dbReference type="Pfam" id="PF00202">
    <property type="entry name" value="Aminotran_3"/>
    <property type="match status" value="1"/>
</dbReference>
<dbReference type="KEGG" id="paro:CUV01_13925"/>
<dbReference type="InterPro" id="IPR015421">
    <property type="entry name" value="PyrdxlP-dep_Trfase_major"/>
</dbReference>
<feature type="domain" description="Aminoglycoside phosphotransferase" evidence="5">
    <location>
        <begin position="20"/>
        <end position="259"/>
    </location>
</feature>
<dbReference type="PANTHER" id="PTHR45688:SF13">
    <property type="entry name" value="ALANINE--GLYOXYLATE AMINOTRANSFERASE 2-LIKE"/>
    <property type="match status" value="1"/>
</dbReference>
<accession>A0A2K9EPP4</accession>
<gene>
    <name evidence="6" type="ORF">CUV01_13925</name>
</gene>
<evidence type="ECO:0000259" key="5">
    <source>
        <dbReference type="Pfam" id="PF01636"/>
    </source>
</evidence>
<evidence type="ECO:0000256" key="2">
    <source>
        <dbReference type="ARBA" id="ARBA00008954"/>
    </source>
</evidence>
<dbReference type="OrthoDB" id="9801834at2"/>
<evidence type="ECO:0000256" key="3">
    <source>
        <dbReference type="ARBA" id="ARBA00022898"/>
    </source>
</evidence>
<feature type="domain" description="M23ase beta-sheet core" evidence="4">
    <location>
        <begin position="427"/>
        <end position="524"/>
    </location>
</feature>
<dbReference type="AlphaFoldDB" id="A0A2K9EPP4"/>
<dbReference type="GO" id="GO:0030170">
    <property type="term" value="F:pyridoxal phosphate binding"/>
    <property type="evidence" value="ECO:0007669"/>
    <property type="project" value="InterPro"/>
</dbReference>
<dbReference type="PROSITE" id="PS00600">
    <property type="entry name" value="AA_TRANSFER_CLASS_3"/>
    <property type="match status" value="1"/>
</dbReference>
<reference evidence="6 7" key="1">
    <citation type="submission" date="2017-12" db="EMBL/GenBank/DDBJ databases">
        <authorList>
            <person name="Hurst M.R.H."/>
        </authorList>
    </citation>
    <scope>NUCLEOTIDE SEQUENCE [LARGE SCALE GENOMIC DNA]</scope>
    <source>
        <strain evidence="6 7">BM15</strain>
    </source>
</reference>
<dbReference type="Gene3D" id="3.40.640.10">
    <property type="entry name" value="Type I PLP-dependent aspartate aminotransferase-like (Major domain)"/>
    <property type="match status" value="1"/>
</dbReference>
<dbReference type="Pfam" id="PF01551">
    <property type="entry name" value="Peptidase_M23"/>
    <property type="match status" value="1"/>
</dbReference>